<dbReference type="SMART" id="SM00849">
    <property type="entry name" value="Lactamase_B"/>
    <property type="match status" value="1"/>
</dbReference>
<dbReference type="AlphaFoldDB" id="A0A523BH26"/>
<comment type="function">
    <text evidence="9">Zinc phosphodiesterase, which displays some tRNA 3'-processing endonuclease activity. Probably involved in tRNA maturation, by removing a 3'-trailer from precursor tRNA.</text>
</comment>
<evidence type="ECO:0000256" key="7">
    <source>
        <dbReference type="ARBA" id="ARBA00022801"/>
    </source>
</evidence>
<dbReference type="GO" id="GO:0008270">
    <property type="term" value="F:zinc ion binding"/>
    <property type="evidence" value="ECO:0007669"/>
    <property type="project" value="UniProtKB-UniRule"/>
</dbReference>
<comment type="catalytic activity">
    <reaction evidence="1 9">
        <text>Endonucleolytic cleavage of RNA, removing extra 3' nucleotides from tRNA precursor, generating 3' termini of tRNAs. A 3'-hydroxy group is left at the tRNA terminus and a 5'-phosphoryl group is left at the trailer molecule.</text>
        <dbReference type="EC" id="3.1.26.11"/>
    </reaction>
</comment>
<evidence type="ECO:0000256" key="8">
    <source>
        <dbReference type="ARBA" id="ARBA00022833"/>
    </source>
</evidence>
<evidence type="ECO:0000256" key="2">
    <source>
        <dbReference type="ARBA" id="ARBA00011738"/>
    </source>
</evidence>
<evidence type="ECO:0000256" key="1">
    <source>
        <dbReference type="ARBA" id="ARBA00000402"/>
    </source>
</evidence>
<evidence type="ECO:0000256" key="9">
    <source>
        <dbReference type="HAMAP-Rule" id="MF_01818"/>
    </source>
</evidence>
<dbReference type="Gene3D" id="3.60.15.10">
    <property type="entry name" value="Ribonuclease Z/Hydroxyacylglutathione hydrolase-like"/>
    <property type="match status" value="1"/>
</dbReference>
<sequence>MQVRVVILGSSGGLPTPERGLPAVILEGDGGIILMDCGEGTQRQMMRAGYSLCKKMKILITHLHGDHVFGLPGLIQSMNLLNRVHPLEIYGPRGLRDFIDETTVSTMSEPNFDLSVFEVGEGEIFSGRNVAVRGAWSDHSRANMSYRVTFGASQGKFIPERAKELGIPEGPFWGMLKSGKKVVLPNGKVIEPKDVLGEPSPGISIVYTGDTRYCEKVVELARGADLLIHESTFGSDLADRAREEGHSTAEDAARVAASAGVKRLILTHISSRYPDAKVLEDEARAIFPNAEVAEDLRTYELKS</sequence>
<evidence type="ECO:0000259" key="10">
    <source>
        <dbReference type="SMART" id="SM00849"/>
    </source>
</evidence>
<proteinExistence type="inferred from homology"/>
<comment type="subunit">
    <text evidence="2 9">Homodimer.</text>
</comment>
<dbReference type="Pfam" id="PF23023">
    <property type="entry name" value="Anti-Pycsar_Apyc1"/>
    <property type="match status" value="1"/>
</dbReference>
<dbReference type="InterPro" id="IPR001279">
    <property type="entry name" value="Metallo-B-lactamas"/>
</dbReference>
<keyword evidence="6 9" id="KW-0255">Endonuclease</keyword>
<organism evidence="11 12">
    <name type="scientific">Thermoproteota archaeon</name>
    <dbReference type="NCBI Taxonomy" id="2056631"/>
    <lineage>
        <taxon>Archaea</taxon>
        <taxon>Thermoproteota</taxon>
    </lineage>
</organism>
<feature type="binding site" evidence="9">
    <location>
        <position position="64"/>
    </location>
    <ligand>
        <name>Zn(2+)</name>
        <dbReference type="ChEBI" id="CHEBI:29105"/>
        <label>1</label>
        <note>catalytic</note>
    </ligand>
</feature>
<evidence type="ECO:0000313" key="11">
    <source>
        <dbReference type="EMBL" id="TDA40234.1"/>
    </source>
</evidence>
<dbReference type="CDD" id="cd07717">
    <property type="entry name" value="RNaseZ_ZiPD-like_MBL-fold"/>
    <property type="match status" value="1"/>
</dbReference>
<dbReference type="GO" id="GO:0042781">
    <property type="term" value="F:3'-tRNA processing endoribonuclease activity"/>
    <property type="evidence" value="ECO:0007669"/>
    <property type="project" value="UniProtKB-UniRule"/>
</dbReference>
<dbReference type="InterPro" id="IPR013471">
    <property type="entry name" value="RNase_Z/BN"/>
</dbReference>
<evidence type="ECO:0000256" key="5">
    <source>
        <dbReference type="ARBA" id="ARBA00022723"/>
    </source>
</evidence>
<evidence type="ECO:0000256" key="6">
    <source>
        <dbReference type="ARBA" id="ARBA00022759"/>
    </source>
</evidence>
<name>A0A523BH26_9CREN</name>
<dbReference type="EMBL" id="QNVH01000001">
    <property type="protein sequence ID" value="TDA40234.1"/>
    <property type="molecule type" value="Genomic_DNA"/>
</dbReference>
<gene>
    <name evidence="9 11" type="primary">rnz</name>
    <name evidence="11" type="ORF">DSO08_00055</name>
</gene>
<dbReference type="EC" id="3.1.26.11" evidence="9"/>
<accession>A0A523BH26</accession>
<dbReference type="HAMAP" id="MF_01818">
    <property type="entry name" value="RNase_Z_BN"/>
    <property type="match status" value="1"/>
</dbReference>
<protein>
    <recommendedName>
        <fullName evidence="9">Ribonuclease Z</fullName>
        <shortName evidence="9">RNase Z</shortName>
        <ecNumber evidence="9">3.1.26.11</ecNumber>
    </recommendedName>
    <alternativeName>
        <fullName evidence="9">tRNA 3 endonuclease</fullName>
    </alternativeName>
    <alternativeName>
        <fullName evidence="9">tRNase Z</fullName>
    </alternativeName>
</protein>
<dbReference type="Pfam" id="PF12706">
    <property type="entry name" value="Lactamase_B_2"/>
    <property type="match status" value="1"/>
</dbReference>
<dbReference type="PANTHER" id="PTHR46018:SF2">
    <property type="entry name" value="ZINC PHOSPHODIESTERASE ELAC PROTEIN 1"/>
    <property type="match status" value="1"/>
</dbReference>
<feature type="active site" description="Proton acceptor" evidence="9">
    <location>
        <position position="66"/>
    </location>
</feature>
<feature type="domain" description="Metallo-beta-lactamase" evidence="10">
    <location>
        <begin position="20"/>
        <end position="268"/>
    </location>
</feature>
<keyword evidence="8 9" id="KW-0862">Zinc</keyword>
<feature type="binding site" evidence="9">
    <location>
        <position position="268"/>
    </location>
    <ligand>
        <name>Zn(2+)</name>
        <dbReference type="ChEBI" id="CHEBI:29105"/>
        <label>2</label>
        <note>catalytic</note>
    </ligand>
</feature>
<dbReference type="Proteomes" id="UP000315399">
    <property type="component" value="Unassembled WGS sequence"/>
</dbReference>
<dbReference type="PANTHER" id="PTHR46018">
    <property type="entry name" value="ZINC PHOSPHODIESTERASE ELAC PROTEIN 1"/>
    <property type="match status" value="1"/>
</dbReference>
<dbReference type="GO" id="GO:0042802">
    <property type="term" value="F:identical protein binding"/>
    <property type="evidence" value="ECO:0007669"/>
    <property type="project" value="UniProtKB-ARBA"/>
</dbReference>
<feature type="binding site" evidence="9">
    <location>
        <position position="62"/>
    </location>
    <ligand>
        <name>Zn(2+)</name>
        <dbReference type="ChEBI" id="CHEBI:29105"/>
        <label>1</label>
        <note>catalytic</note>
    </ligand>
</feature>
<feature type="binding site" evidence="9">
    <location>
        <position position="210"/>
    </location>
    <ligand>
        <name>Zn(2+)</name>
        <dbReference type="ChEBI" id="CHEBI:29105"/>
        <label>1</label>
        <note>catalytic</note>
    </ligand>
</feature>
<evidence type="ECO:0000256" key="4">
    <source>
        <dbReference type="ARBA" id="ARBA00022722"/>
    </source>
</evidence>
<dbReference type="NCBIfam" id="NF000801">
    <property type="entry name" value="PRK00055.1-3"/>
    <property type="match status" value="1"/>
</dbReference>
<feature type="binding site" evidence="9">
    <location>
        <position position="139"/>
    </location>
    <ligand>
        <name>Zn(2+)</name>
        <dbReference type="ChEBI" id="CHEBI:29105"/>
        <label>1</label>
        <note>catalytic</note>
    </ligand>
</feature>
<dbReference type="NCBIfam" id="TIGR02651">
    <property type="entry name" value="RNase_Z"/>
    <property type="match status" value="1"/>
</dbReference>
<dbReference type="FunFam" id="3.60.15.10:FF:000002">
    <property type="entry name" value="Ribonuclease Z"/>
    <property type="match status" value="1"/>
</dbReference>
<comment type="similarity">
    <text evidence="9">Belongs to the RNase Z family.</text>
</comment>
<evidence type="ECO:0000256" key="3">
    <source>
        <dbReference type="ARBA" id="ARBA00022694"/>
    </source>
</evidence>
<keyword evidence="3 9" id="KW-0819">tRNA processing</keyword>
<comment type="caution">
    <text evidence="11">The sequence shown here is derived from an EMBL/GenBank/DDBJ whole genome shotgun (WGS) entry which is preliminary data.</text>
</comment>
<comment type="cofactor">
    <cofactor evidence="9">
        <name>Zn(2+)</name>
        <dbReference type="ChEBI" id="CHEBI:29105"/>
    </cofactor>
    <text evidence="9">Binds 2 Zn(2+) ions.</text>
</comment>
<keyword evidence="5 9" id="KW-0479">Metal-binding</keyword>
<dbReference type="InterPro" id="IPR036866">
    <property type="entry name" value="RibonucZ/Hydroxyglut_hydro"/>
</dbReference>
<keyword evidence="7 9" id="KW-0378">Hydrolase</keyword>
<reference evidence="11 12" key="1">
    <citation type="journal article" date="2019" name="Nat. Microbiol.">
        <title>Expanding anaerobic alkane metabolism in the domain of Archaea.</title>
        <authorList>
            <person name="Wang Y."/>
            <person name="Wegener G."/>
            <person name="Hou J."/>
            <person name="Wang F."/>
            <person name="Xiao X."/>
        </authorList>
    </citation>
    <scope>NUCLEOTIDE SEQUENCE [LARGE SCALE GENOMIC DNA]</scope>
    <source>
        <strain evidence="11">WYZ-LMO10</strain>
    </source>
</reference>
<keyword evidence="4 9" id="KW-0540">Nuclease</keyword>
<evidence type="ECO:0000313" key="12">
    <source>
        <dbReference type="Proteomes" id="UP000315399"/>
    </source>
</evidence>
<feature type="binding site" evidence="9">
    <location>
        <position position="66"/>
    </location>
    <ligand>
        <name>Zn(2+)</name>
        <dbReference type="ChEBI" id="CHEBI:29105"/>
        <label>2</label>
        <note>catalytic</note>
    </ligand>
</feature>
<dbReference type="SUPFAM" id="SSF56281">
    <property type="entry name" value="Metallo-hydrolase/oxidoreductase"/>
    <property type="match status" value="1"/>
</dbReference>
<feature type="binding site" evidence="9">
    <location>
        <position position="210"/>
    </location>
    <ligand>
        <name>Zn(2+)</name>
        <dbReference type="ChEBI" id="CHEBI:29105"/>
        <label>2</label>
        <note>catalytic</note>
    </ligand>
</feature>
<feature type="binding site" evidence="9">
    <location>
        <position position="67"/>
    </location>
    <ligand>
        <name>Zn(2+)</name>
        <dbReference type="ChEBI" id="CHEBI:29105"/>
        <label>2</label>
        <note>catalytic</note>
    </ligand>
</feature>